<dbReference type="Proteomes" id="UP000244571">
    <property type="component" value="Chromosome"/>
</dbReference>
<dbReference type="SMART" id="SM01034">
    <property type="entry name" value="BLUF"/>
    <property type="match status" value="1"/>
</dbReference>
<evidence type="ECO:0000313" key="3">
    <source>
        <dbReference type="Proteomes" id="UP000244571"/>
    </source>
</evidence>
<evidence type="ECO:0000313" key="2">
    <source>
        <dbReference type="EMBL" id="AWB33816.1"/>
    </source>
</evidence>
<name>A0A2R4XJ17_9BURK</name>
<dbReference type="GO" id="GO:0071949">
    <property type="term" value="F:FAD binding"/>
    <property type="evidence" value="ECO:0007669"/>
    <property type="project" value="InterPro"/>
</dbReference>
<dbReference type="EMBL" id="CP028901">
    <property type="protein sequence ID" value="AWB33816.1"/>
    <property type="molecule type" value="Genomic_DNA"/>
</dbReference>
<dbReference type="InterPro" id="IPR007024">
    <property type="entry name" value="BLUF_domain"/>
</dbReference>
<sequence length="142" mass="15742">MLVRLLYVSRAVNGKATQDDIESIVASARTYNAESGITGILCYGGGIYLQAIEGGRHEVNQLYSHILQDSRHCEVVLLHYEEITERRFGGWNMGKVNLAKLNTSVVLKYSEKPVLDPYRVSGKVSLALLEELMLTASIVGRT</sequence>
<keyword evidence="3" id="KW-1185">Reference proteome</keyword>
<dbReference type="AlphaFoldDB" id="A0A2R4XJ17"/>
<organism evidence="2 3">
    <name type="scientific">Orrella marina</name>
    <dbReference type="NCBI Taxonomy" id="2163011"/>
    <lineage>
        <taxon>Bacteria</taxon>
        <taxon>Pseudomonadati</taxon>
        <taxon>Pseudomonadota</taxon>
        <taxon>Betaproteobacteria</taxon>
        <taxon>Burkholderiales</taxon>
        <taxon>Alcaligenaceae</taxon>
        <taxon>Orrella</taxon>
    </lineage>
</organism>
<dbReference type="Pfam" id="PF04940">
    <property type="entry name" value="BLUF"/>
    <property type="match status" value="1"/>
</dbReference>
<dbReference type="PROSITE" id="PS50925">
    <property type="entry name" value="BLUF"/>
    <property type="match status" value="1"/>
</dbReference>
<dbReference type="Gene3D" id="3.30.70.100">
    <property type="match status" value="1"/>
</dbReference>
<accession>A0A2R4XJ17</accession>
<dbReference type="SUPFAM" id="SSF54975">
    <property type="entry name" value="Acylphosphatase/BLUF domain-like"/>
    <property type="match status" value="1"/>
</dbReference>
<dbReference type="OrthoDB" id="557705at2"/>
<dbReference type="GO" id="GO:0009882">
    <property type="term" value="F:blue light photoreceptor activity"/>
    <property type="evidence" value="ECO:0007669"/>
    <property type="project" value="InterPro"/>
</dbReference>
<gene>
    <name evidence="2" type="ORF">DBV39_08970</name>
</gene>
<evidence type="ECO:0000259" key="1">
    <source>
        <dbReference type="PROSITE" id="PS50925"/>
    </source>
</evidence>
<protein>
    <submittedName>
        <fullName evidence="2">Blue light sensor protein</fullName>
    </submittedName>
</protein>
<dbReference type="KEGG" id="boz:DBV39_08970"/>
<dbReference type="RefSeq" id="WP_108621245.1">
    <property type="nucleotide sequence ID" value="NZ_CP028901.1"/>
</dbReference>
<reference evidence="2 3" key="1">
    <citation type="submission" date="2018-04" db="EMBL/GenBank/DDBJ databases">
        <title>Bordetella sp. HZ20 isolated from seawater.</title>
        <authorList>
            <person name="Sun C."/>
        </authorList>
    </citation>
    <scope>NUCLEOTIDE SEQUENCE [LARGE SCALE GENOMIC DNA]</scope>
    <source>
        <strain evidence="2 3">HZ20</strain>
    </source>
</reference>
<feature type="domain" description="BLUF" evidence="1">
    <location>
        <begin position="2"/>
        <end position="94"/>
    </location>
</feature>
<dbReference type="InterPro" id="IPR036046">
    <property type="entry name" value="Acylphosphatase-like_dom_sf"/>
</dbReference>
<proteinExistence type="predicted"/>